<name>A0AAD7EJN0_9AGAR</name>
<sequence length="252" mass="28405">MTTTTMTKAPKIPKFDGMPTGYTYSEGASALLFSGKHDIKALRLEVPALGKEFADTQFIGTDPSGVLLYNDDRDLDLGGTIYYKVYKIASDPVDHIQIKFSHNEFKQGEPDPVCHAEFWAADRNDTVSAAKMDGYFYQGTWKELDISFAPTHFSHSGDIDKISVYAKSINKKATLTDLSENVHFEVDGNLYFRDETTIWQGKQANYNNDRVVFYTDDYLATDFIAYFIPHDTPGDTLGVKAENTKILKVTWD</sequence>
<protein>
    <submittedName>
        <fullName evidence="1">Uncharacterized protein</fullName>
    </submittedName>
</protein>
<proteinExistence type="predicted"/>
<gene>
    <name evidence="1" type="ORF">DFH08DRAFT_330414</name>
</gene>
<comment type="caution">
    <text evidence="1">The sequence shown here is derived from an EMBL/GenBank/DDBJ whole genome shotgun (WGS) entry which is preliminary data.</text>
</comment>
<dbReference type="Proteomes" id="UP001218218">
    <property type="component" value="Unassembled WGS sequence"/>
</dbReference>
<dbReference type="AlphaFoldDB" id="A0AAD7EJN0"/>
<evidence type="ECO:0000313" key="1">
    <source>
        <dbReference type="EMBL" id="KAJ7327897.1"/>
    </source>
</evidence>
<reference evidence="1" key="1">
    <citation type="submission" date="2023-03" db="EMBL/GenBank/DDBJ databases">
        <title>Massive genome expansion in bonnet fungi (Mycena s.s.) driven by repeated elements and novel gene families across ecological guilds.</title>
        <authorList>
            <consortium name="Lawrence Berkeley National Laboratory"/>
            <person name="Harder C.B."/>
            <person name="Miyauchi S."/>
            <person name="Viragh M."/>
            <person name="Kuo A."/>
            <person name="Thoen E."/>
            <person name="Andreopoulos B."/>
            <person name="Lu D."/>
            <person name="Skrede I."/>
            <person name="Drula E."/>
            <person name="Henrissat B."/>
            <person name="Morin E."/>
            <person name="Kohler A."/>
            <person name="Barry K."/>
            <person name="LaButti K."/>
            <person name="Morin E."/>
            <person name="Salamov A."/>
            <person name="Lipzen A."/>
            <person name="Mereny Z."/>
            <person name="Hegedus B."/>
            <person name="Baldrian P."/>
            <person name="Stursova M."/>
            <person name="Weitz H."/>
            <person name="Taylor A."/>
            <person name="Grigoriev I.V."/>
            <person name="Nagy L.G."/>
            <person name="Martin F."/>
            <person name="Kauserud H."/>
        </authorList>
    </citation>
    <scope>NUCLEOTIDE SEQUENCE</scope>
    <source>
        <strain evidence="1">CBHHK002</strain>
    </source>
</reference>
<evidence type="ECO:0000313" key="2">
    <source>
        <dbReference type="Proteomes" id="UP001218218"/>
    </source>
</evidence>
<dbReference type="EMBL" id="JARIHO010000040">
    <property type="protein sequence ID" value="KAJ7327897.1"/>
    <property type="molecule type" value="Genomic_DNA"/>
</dbReference>
<accession>A0AAD7EJN0</accession>
<keyword evidence="2" id="KW-1185">Reference proteome</keyword>
<organism evidence="1 2">
    <name type="scientific">Mycena albidolilacea</name>
    <dbReference type="NCBI Taxonomy" id="1033008"/>
    <lineage>
        <taxon>Eukaryota</taxon>
        <taxon>Fungi</taxon>
        <taxon>Dikarya</taxon>
        <taxon>Basidiomycota</taxon>
        <taxon>Agaricomycotina</taxon>
        <taxon>Agaricomycetes</taxon>
        <taxon>Agaricomycetidae</taxon>
        <taxon>Agaricales</taxon>
        <taxon>Marasmiineae</taxon>
        <taxon>Mycenaceae</taxon>
        <taxon>Mycena</taxon>
    </lineage>
</organism>